<feature type="non-terminal residue" evidence="1">
    <location>
        <position position="1"/>
    </location>
</feature>
<proteinExistence type="predicted"/>
<protein>
    <submittedName>
        <fullName evidence="1">Uncharacterized protein</fullName>
    </submittedName>
</protein>
<reference evidence="1" key="1">
    <citation type="submission" date="2022-04" db="EMBL/GenBank/DDBJ databases">
        <title>Jade perch genome.</title>
        <authorList>
            <person name="Chao B."/>
        </authorList>
    </citation>
    <scope>NUCLEOTIDE SEQUENCE</scope>
    <source>
        <strain evidence="1">CB-2022</strain>
    </source>
</reference>
<sequence length="72" mass="8250">GMNNICEEEIKLGTLVYDQEGTPYQTFELPVSTIKNADKAVFRYVKLKIESNWGNTDYTCLYSFRVHGELPA</sequence>
<comment type="caution">
    <text evidence="1">The sequence shown here is derived from an EMBL/GenBank/DDBJ whole genome shotgun (WGS) entry which is preliminary data.</text>
</comment>
<accession>A0ACB8WDN3</accession>
<evidence type="ECO:0000313" key="1">
    <source>
        <dbReference type="EMBL" id="KAI3365392.1"/>
    </source>
</evidence>
<name>A0ACB8WDN3_9TELE</name>
<dbReference type="Proteomes" id="UP000831701">
    <property type="component" value="Chromosome 12"/>
</dbReference>
<keyword evidence="2" id="KW-1185">Reference proteome</keyword>
<gene>
    <name evidence="1" type="ORF">L3Q82_010480</name>
</gene>
<evidence type="ECO:0000313" key="2">
    <source>
        <dbReference type="Proteomes" id="UP000831701"/>
    </source>
</evidence>
<organism evidence="1 2">
    <name type="scientific">Scortum barcoo</name>
    <name type="common">barcoo grunter</name>
    <dbReference type="NCBI Taxonomy" id="214431"/>
    <lineage>
        <taxon>Eukaryota</taxon>
        <taxon>Metazoa</taxon>
        <taxon>Chordata</taxon>
        <taxon>Craniata</taxon>
        <taxon>Vertebrata</taxon>
        <taxon>Euteleostomi</taxon>
        <taxon>Actinopterygii</taxon>
        <taxon>Neopterygii</taxon>
        <taxon>Teleostei</taxon>
        <taxon>Neoteleostei</taxon>
        <taxon>Acanthomorphata</taxon>
        <taxon>Eupercaria</taxon>
        <taxon>Centrarchiformes</taxon>
        <taxon>Terapontoidei</taxon>
        <taxon>Terapontidae</taxon>
        <taxon>Scortum</taxon>
    </lineage>
</organism>
<dbReference type="EMBL" id="CM041542">
    <property type="protein sequence ID" value="KAI3365392.1"/>
    <property type="molecule type" value="Genomic_DNA"/>
</dbReference>